<protein>
    <submittedName>
        <fullName evidence="3">ATP synthase protein I</fullName>
    </submittedName>
</protein>
<accession>A0A366E7W4</accession>
<proteinExistence type="predicted"/>
<evidence type="ECO:0000313" key="4">
    <source>
        <dbReference type="Proteomes" id="UP000252893"/>
    </source>
</evidence>
<dbReference type="AlphaFoldDB" id="A0A366E7W4"/>
<evidence type="ECO:0000313" key="3">
    <source>
        <dbReference type="EMBL" id="RBO98461.1"/>
    </source>
</evidence>
<sequence length="141" mass="14887">MAVGNIPEKPQHSDDVASKADAPAQAGIQSDTGASLDDRLQKLGSHLAAKGVGEKSKKDEQAEKNATSMAQAMKLSSEFIAGIVVGAVLGWFFDRVLGTNPWGLIIFLFLGFGAGTLNVLRSAGYVAESGINVERKQQDKK</sequence>
<dbReference type="RefSeq" id="WP_113942440.1">
    <property type="nucleotide sequence ID" value="NZ_JBHEEG010000003.1"/>
</dbReference>
<dbReference type="Pfam" id="PF09527">
    <property type="entry name" value="ATPase_gene1"/>
    <property type="match status" value="1"/>
</dbReference>
<keyword evidence="4" id="KW-1185">Reference proteome</keyword>
<name>A0A366E7W4_9HYPH</name>
<reference evidence="3 4" key="1">
    <citation type="submission" date="2018-06" db="EMBL/GenBank/DDBJ databases">
        <title>Genomic Encyclopedia of Type Strains, Phase IV (KMG-IV): sequencing the most valuable type-strain genomes for metagenomic binning, comparative biology and taxonomic classification.</title>
        <authorList>
            <person name="Goeker M."/>
        </authorList>
    </citation>
    <scope>NUCLEOTIDE SEQUENCE [LARGE SCALE GENOMIC DNA]</scope>
    <source>
        <strain evidence="3 4">DSM 25619</strain>
    </source>
</reference>
<feature type="transmembrane region" description="Helical" evidence="2">
    <location>
        <begin position="75"/>
        <end position="93"/>
    </location>
</feature>
<dbReference type="OrthoDB" id="15401at2"/>
<evidence type="ECO:0000256" key="2">
    <source>
        <dbReference type="SAM" id="Phobius"/>
    </source>
</evidence>
<evidence type="ECO:0000256" key="1">
    <source>
        <dbReference type="SAM" id="MobiDB-lite"/>
    </source>
</evidence>
<feature type="transmembrane region" description="Helical" evidence="2">
    <location>
        <begin position="99"/>
        <end position="120"/>
    </location>
</feature>
<feature type="region of interest" description="Disordered" evidence="1">
    <location>
        <begin position="1"/>
        <end position="31"/>
    </location>
</feature>
<comment type="caution">
    <text evidence="3">The sequence shown here is derived from an EMBL/GenBank/DDBJ whole genome shotgun (WGS) entry which is preliminary data.</text>
</comment>
<dbReference type="InterPro" id="IPR032820">
    <property type="entry name" value="ATPase_put"/>
</dbReference>
<keyword evidence="2" id="KW-0812">Transmembrane</keyword>
<keyword evidence="2" id="KW-0472">Membrane</keyword>
<dbReference type="Proteomes" id="UP000252893">
    <property type="component" value="Unassembled WGS sequence"/>
</dbReference>
<keyword evidence="2" id="KW-1133">Transmembrane helix</keyword>
<organism evidence="3 4">
    <name type="scientific">Pseudochrobactrum asaccharolyticum</name>
    <dbReference type="NCBI Taxonomy" id="354351"/>
    <lineage>
        <taxon>Bacteria</taxon>
        <taxon>Pseudomonadati</taxon>
        <taxon>Pseudomonadota</taxon>
        <taxon>Alphaproteobacteria</taxon>
        <taxon>Hyphomicrobiales</taxon>
        <taxon>Brucellaceae</taxon>
        <taxon>Pseudochrobactrum</taxon>
    </lineage>
</organism>
<feature type="compositionally biased region" description="Basic and acidic residues" evidence="1">
    <location>
        <begin position="9"/>
        <end position="18"/>
    </location>
</feature>
<dbReference type="EMBL" id="QNRH01000001">
    <property type="protein sequence ID" value="RBO98461.1"/>
    <property type="molecule type" value="Genomic_DNA"/>
</dbReference>
<gene>
    <name evidence="3" type="ORF">DFR47_10157</name>
</gene>